<organism evidence="3 4">
    <name type="scientific">Coprococcus hominis</name>
    <name type="common">ex Liu et al. 2022</name>
    <dbReference type="NCBI Taxonomy" id="2763039"/>
    <lineage>
        <taxon>Bacteria</taxon>
        <taxon>Bacillati</taxon>
        <taxon>Bacillota</taxon>
        <taxon>Clostridia</taxon>
        <taxon>Lachnospirales</taxon>
        <taxon>Lachnospiraceae</taxon>
        <taxon>Coprococcus</taxon>
    </lineage>
</organism>
<accession>A0A8I0DVL8</accession>
<comment type="caution">
    <text evidence="3">The sequence shown here is derived from an EMBL/GenBank/DDBJ whole genome shotgun (WGS) entry which is preliminary data.</text>
</comment>
<evidence type="ECO:0000313" key="3">
    <source>
        <dbReference type="EMBL" id="MBC5663371.1"/>
    </source>
</evidence>
<dbReference type="InterPro" id="IPR026906">
    <property type="entry name" value="LRR_5"/>
</dbReference>
<protein>
    <submittedName>
        <fullName evidence="3">Leucine-rich repeat domain-containing protein</fullName>
    </submittedName>
</protein>
<dbReference type="Pfam" id="PF13306">
    <property type="entry name" value="LRR_5"/>
    <property type="match status" value="1"/>
</dbReference>
<name>A0A8I0DVL8_9FIRM</name>
<dbReference type="Gene3D" id="3.80.10.10">
    <property type="entry name" value="Ribonuclease Inhibitor"/>
    <property type="match status" value="1"/>
</dbReference>
<dbReference type="InterPro" id="IPR032675">
    <property type="entry name" value="LRR_dom_sf"/>
</dbReference>
<keyword evidence="2" id="KW-0732">Signal</keyword>
<dbReference type="EMBL" id="JACOOX010000005">
    <property type="protein sequence ID" value="MBC5663371.1"/>
    <property type="molecule type" value="Genomic_DNA"/>
</dbReference>
<reference evidence="3 4" key="1">
    <citation type="submission" date="2020-08" db="EMBL/GenBank/DDBJ databases">
        <title>Genome public.</title>
        <authorList>
            <person name="Liu C."/>
            <person name="Sun Q."/>
        </authorList>
    </citation>
    <scope>NUCLEOTIDE SEQUENCE [LARGE SCALE GENOMIC DNA]</scope>
    <source>
        <strain evidence="3 4">NSJ-10</strain>
    </source>
</reference>
<gene>
    <name evidence="3" type="ORF">H8S09_10790</name>
</gene>
<keyword evidence="4" id="KW-1185">Reference proteome</keyword>
<evidence type="ECO:0000256" key="2">
    <source>
        <dbReference type="SAM" id="SignalP"/>
    </source>
</evidence>
<evidence type="ECO:0000313" key="4">
    <source>
        <dbReference type="Proteomes" id="UP000615234"/>
    </source>
</evidence>
<feature type="signal peptide" evidence="2">
    <location>
        <begin position="1"/>
        <end position="26"/>
    </location>
</feature>
<feature type="region of interest" description="Disordered" evidence="1">
    <location>
        <begin position="2490"/>
        <end position="2519"/>
    </location>
</feature>
<sequence length="2768" mass="297220">MRKRSMRGYVAALTLAAGLCMTQGLAVQAATDGQGDSGTDSGYTAADPSKGVTYIKNDSGSTIGMNLNGNSVVICTSKNATEQIPYINIYEDKNQNGIVDQGETAFKLDGSADIIYSSSMPIYGLYQQTYDQPVSITIDGAKLGYVYGLSNGALNTDSSKTALTLRIKNGATIGTVTGAENAAVEGSVAVEAGDGCSLSALYAVKTAGVSGDVSLNLNGGTYNGIGVVTSGAEVKKNLNVTMRNITLRESAKGAAVDSGCKIVGNVTFDADGVNALGGDSFTVLKAANCTGKLDVSLKNYTGSGWTFYGIESGSYVEGDTDIKILGGSGTFGSVYGINGSSGLKGQVKVLIENCTVSGAVYGASGCSFLRNEGVQGDSYDADITIRKNSAGGIIYGLYDVVETHSVKLTMEDLTGNGINVYGYYTGSANINGQADISISRCQGSNIWGYYGSNSETRKGYGKKTISITGCTAGNSIYGVMNGYLGDDCEIRTSGNICYDYYGIYNAYVDKNVKITSAHENDATILDKDKEPVINTNTSAGNGSYYIVYSPTIKGDLIADVNSIRSRYFYAINNVTLYGNADYKIRNSEITSTSSEKILFANNNSSISDSAERTTDVWIENTDFSKLSAVTFSNSLPQKATLNMTITDDCKLPSKYYVIPASSQTENASAVVKVKNDIYYGGKVILTENVTADNVYFGSYGNYSYGYAAVLIPEKITVTTKENVYIPYTAQVVNKGTIKATAIKQIGSSAAAIYLNNGQIETESNEAGIKYPVVMKVDQNQGSMSLGSGEQTSLDPDTRYCKSGDVVTVYISTNKGYRFLSATVKKQSDTQASELAKEGNTYSFEMPDEQVVVTAAFEGIPIDIKKTSVDPSAVLNQTYTEKQPLYDLNRLIIMNDAKTGTISYKEDATYSLPEGLTLTEGRIIGTPTVLYEDGKRVDIHVTGRNGTEAVLRLNVIVSKVQKIQESTIERLTVDEENKTISLNGTSAVLQQTGTSDNGVILTGIYADDDRDGKADGRQAMYSGDLSGYTIYGISGIDYDRPIRITVLSGSVGSIFGVKSATMSYADSDSLVIDIQGGAVSTVYGLDSSAHVQYMRMKRGKEAAVGKMAIKNPSGYGFYEGYLIDQAGAITVEDYIVNEKLTGDSLQVTQYKDFTANAPVEITGAITLPGGTETTFNKGVTAGTFKTNGTYDKVWFHGTCNIDTFSPGYAYVYIEKDAVLKAEDIKIKNTSAQIFHKGAVSAKTFACTGKWMVDGAFAEDTDISDWSKLYFVVTVTSNLQDITSYSSAEDYAYEYREDEKKSYYYLPGNKTQNIKYKNITGYTGAISVNGGEPVEGDADCVCKLAFPQAASELYIDYIPKQITCSKQYADPMVVKGTQYTTADPAYDLSQIQIQNDTTMQYGGSVKYQLKSGSALPAGLKLEGTKVVGTLADDAETTEAVFRITGRNGSATECKITFTVQEEGYKITDLTKELNVQQYTDIDLKGHSVVILPDPSDSKKVSIYPDDDHDGIADNGKALKIAGATSYDLSTRAIIGYADTTAPYEGDISIYMYGGTIGSLYGARGKANITGSQAQVDGTVSLYIKGGKISSNTYIANLAVVKKAELYATAGTMYQYVYGLGVATADELVFQFTDQAQMAQTAYRENYKMYVTSSAVVNKSVNVRIGASGSRYAFANYNGQQITGSSSVFGLCDSTIHGSVKYDIIGNWEVGGSGKNYLSYNSTIDGDMDVLLDTNSFGVSGALENTTVCTLAYGGTVGDINITDKTGRNNYTVAANGIVDNIRAKRTVSGNVRGIVTYIYQNNNNWTLNGGLYAEDYLDLYLGGAYTIDKDVETRDIHTLKDSNITIADGVKVVYTGDADLNGTLTNKGSLTCKGDRYSKSTVSGTITNSGEISYTTVSTLTIHAGASVINQETGRFKFGKLTNNGTIINDGDLEQMVSSTSVGDILTSKEPSMMKTLSYYSTIYYKAELVYPEFCFEEGDTAPVQLAASTTGDMKTSGIEGDDAVYIRGNGSVKVTVTGIPIENTTVDSIVYGSSESVMNKSDETTWTAAMPYEPTVFTVNMKNDTATMITLDKDEDTVDTAVVGVTTTEDKPLYDLTALKIANDIDSAAARVGYSLAKGSVLPAGLELKNGRIYGTPTKAAAEAQTVTIKICGKNQTVASFKLTFTKVAKGTPVMETPDPCTGLAGKTLESVTLPTSGKGTYKWAAPETVIEKAGTKEYDAYFIPANTSDYDWSKADLAEGAYEELADGTIQIKVKISVAAEKQAPDFAVPTGLTGIYGQTLADVEIPETEGGSFVWTAPATKLEKAGSYTFEASYIPKNTEVYDQVDAVELTVTVEPVKAEFTQKIAPITVKKDTVLKDVELPDAEGGYYYWYTANQTILSENSTVQVCFKPDDSTNYDWTGNKGWNQAHRGIIFSVEIVISEEHSHSYTWKSDDSQHWKECSCGEILERAEHVFGKGEVTKAPTTSATGIMTYECTVCGYKKQEILPKKEETTDPGSDKPNPTPVKPNPTPNKPTTKVDISKASVTGIQASVIYTGKKLKQTPVVTVKGKTLSAKSDYTVKYKNNKNIGKATITIIGKGKYTGTITKTFRIKVAKNNTYTVKGIRYKITKASTNGKGTVTVIGTTKKKSDKKFTKLSIKNTVKIGGVTFNVTAISKKAFKGYKYLKSATIGDKVKTVGAQAFYGCKVLTTVTIGKSVKTIGKSSFEKCTKLKKITFTTKKLTKVGKKAFKGISKKAVVTIPKKQANSYKSLLKKSNIPAKVSYKKAK</sequence>
<evidence type="ECO:0000256" key="1">
    <source>
        <dbReference type="SAM" id="MobiDB-lite"/>
    </source>
</evidence>
<dbReference type="Proteomes" id="UP000615234">
    <property type="component" value="Unassembled WGS sequence"/>
</dbReference>
<feature type="chain" id="PRO_5039567867" evidence="2">
    <location>
        <begin position="27"/>
        <end position="2768"/>
    </location>
</feature>
<proteinExistence type="predicted"/>
<dbReference type="RefSeq" id="WP_021943700.1">
    <property type="nucleotide sequence ID" value="NZ_JACOOX010000005.1"/>
</dbReference>
<feature type="compositionally biased region" description="Pro residues" evidence="1">
    <location>
        <begin position="2502"/>
        <end position="2513"/>
    </location>
</feature>